<keyword evidence="1" id="KW-1133">Transmembrane helix</keyword>
<feature type="transmembrane region" description="Helical" evidence="1">
    <location>
        <begin position="75"/>
        <end position="97"/>
    </location>
</feature>
<proteinExistence type="predicted"/>
<protein>
    <recommendedName>
        <fullName evidence="4">DUF423 domain-containing protein</fullName>
    </recommendedName>
</protein>
<dbReference type="RefSeq" id="WP_230822543.1">
    <property type="nucleotide sequence ID" value="NZ_JAJNCU010000008.1"/>
</dbReference>
<keyword evidence="1" id="KW-0472">Membrane</keyword>
<feature type="transmembrane region" description="Helical" evidence="1">
    <location>
        <begin position="12"/>
        <end position="38"/>
    </location>
</feature>
<dbReference type="EMBL" id="JBDZDV010000008">
    <property type="protein sequence ID" value="MET3112029.1"/>
    <property type="molecule type" value="Genomic_DNA"/>
</dbReference>
<dbReference type="InterPro" id="IPR046192">
    <property type="entry name" value="DUF6220"/>
</dbReference>
<evidence type="ECO:0000313" key="2">
    <source>
        <dbReference type="EMBL" id="MET3112029.1"/>
    </source>
</evidence>
<accession>A0ABV2EC91</accession>
<comment type="caution">
    <text evidence="2">The sequence shown here is derived from an EMBL/GenBank/DDBJ whole genome shotgun (WGS) entry which is preliminary data.</text>
</comment>
<name>A0ABV2EC91_9STAP</name>
<gene>
    <name evidence="2" type="ORF">ABHD89_002455</name>
</gene>
<sequence length="135" mass="15054">MRENTLRGRIGRGIYLLLAVIFALCVTIQFYTAGMAVFDNPAHWLQHTSFIHIFGFNLPVCMLLAALVGAMPRQVYWHLFGTFILIFMMYFTANIGISGLGPLHPVLGTGLLILSVWMTISAFRMISATGREETA</sequence>
<organism evidence="2 3">
    <name type="scientific">Salinicoccus halitifaciens</name>
    <dbReference type="NCBI Taxonomy" id="1073415"/>
    <lineage>
        <taxon>Bacteria</taxon>
        <taxon>Bacillati</taxon>
        <taxon>Bacillota</taxon>
        <taxon>Bacilli</taxon>
        <taxon>Bacillales</taxon>
        <taxon>Staphylococcaceae</taxon>
        <taxon>Salinicoccus</taxon>
    </lineage>
</organism>
<keyword evidence="3" id="KW-1185">Reference proteome</keyword>
<dbReference type="Proteomes" id="UP001549019">
    <property type="component" value="Unassembled WGS sequence"/>
</dbReference>
<evidence type="ECO:0000256" key="1">
    <source>
        <dbReference type="SAM" id="Phobius"/>
    </source>
</evidence>
<reference evidence="2 3" key="1">
    <citation type="submission" date="2024-05" db="EMBL/GenBank/DDBJ databases">
        <title>Genomic Encyclopedia of Type Strains, Phase IV (KMG-IV): sequencing the most valuable type-strain genomes for metagenomic binning, comparative biology and taxonomic classification.</title>
        <authorList>
            <person name="Goeker M."/>
        </authorList>
    </citation>
    <scope>NUCLEOTIDE SEQUENCE [LARGE SCALE GENOMIC DNA]</scope>
    <source>
        <strain evidence="2 3">DSM 25286</strain>
    </source>
</reference>
<feature type="transmembrane region" description="Helical" evidence="1">
    <location>
        <begin position="50"/>
        <end position="68"/>
    </location>
</feature>
<feature type="transmembrane region" description="Helical" evidence="1">
    <location>
        <begin position="103"/>
        <end position="123"/>
    </location>
</feature>
<dbReference type="Pfam" id="PF19728">
    <property type="entry name" value="DUF6220"/>
    <property type="match status" value="1"/>
</dbReference>
<evidence type="ECO:0000313" key="3">
    <source>
        <dbReference type="Proteomes" id="UP001549019"/>
    </source>
</evidence>
<keyword evidence="1" id="KW-0812">Transmembrane</keyword>
<evidence type="ECO:0008006" key="4">
    <source>
        <dbReference type="Google" id="ProtNLM"/>
    </source>
</evidence>